<gene>
    <name evidence="3" type="ORF">OG308_24180</name>
</gene>
<feature type="domain" description="Amidohydrolase-related" evidence="2">
    <location>
        <begin position="91"/>
        <end position="339"/>
    </location>
</feature>
<dbReference type="InterPro" id="IPR032466">
    <property type="entry name" value="Metal_Hydrolase"/>
</dbReference>
<dbReference type="Proteomes" id="UP001621418">
    <property type="component" value="Chromosome"/>
</dbReference>
<reference evidence="3 4" key="1">
    <citation type="submission" date="2022-10" db="EMBL/GenBank/DDBJ databases">
        <title>The complete genomes of actinobacterial strains from the NBC collection.</title>
        <authorList>
            <person name="Joergensen T.S."/>
            <person name="Alvarez Arevalo M."/>
            <person name="Sterndorff E.B."/>
            <person name="Faurdal D."/>
            <person name="Vuksanovic O."/>
            <person name="Mourched A.-S."/>
            <person name="Charusanti P."/>
            <person name="Shaw S."/>
            <person name="Blin K."/>
            <person name="Weber T."/>
        </authorList>
    </citation>
    <scope>NUCLEOTIDE SEQUENCE [LARGE SCALE GENOMIC DNA]</scope>
    <source>
        <strain evidence="3 4">NBC_01413</strain>
    </source>
</reference>
<name>A0ABZ1N3A4_9NOCA</name>
<organism evidence="3 4">
    <name type="scientific">Nocardia salmonicida</name>
    <dbReference type="NCBI Taxonomy" id="53431"/>
    <lineage>
        <taxon>Bacteria</taxon>
        <taxon>Bacillati</taxon>
        <taxon>Actinomycetota</taxon>
        <taxon>Actinomycetes</taxon>
        <taxon>Mycobacteriales</taxon>
        <taxon>Nocardiaceae</taxon>
        <taxon>Nocardia</taxon>
    </lineage>
</organism>
<dbReference type="PANTHER" id="PTHR21240:SF28">
    <property type="entry name" value="ISO-OROTATE DECARBOXYLASE (EUROFUNG)"/>
    <property type="match status" value="1"/>
</dbReference>
<accession>A0ABZ1N3A4</accession>
<keyword evidence="4" id="KW-1185">Reference proteome</keyword>
<dbReference type="PANTHER" id="PTHR21240">
    <property type="entry name" value="2-AMINO-3-CARBOXYLMUCONATE-6-SEMIALDEHYDE DECARBOXYLASE"/>
    <property type="match status" value="1"/>
</dbReference>
<dbReference type="InterPro" id="IPR032465">
    <property type="entry name" value="ACMSD"/>
</dbReference>
<dbReference type="EMBL" id="CP109527">
    <property type="protein sequence ID" value="WTY34400.1"/>
    <property type="molecule type" value="Genomic_DNA"/>
</dbReference>
<dbReference type="Gene3D" id="3.20.20.140">
    <property type="entry name" value="Metal-dependent hydrolases"/>
    <property type="match status" value="1"/>
</dbReference>
<dbReference type="SUPFAM" id="SSF51556">
    <property type="entry name" value="Metallo-dependent hydrolases"/>
    <property type="match status" value="1"/>
</dbReference>
<keyword evidence="1" id="KW-0456">Lyase</keyword>
<evidence type="ECO:0000256" key="1">
    <source>
        <dbReference type="ARBA" id="ARBA00023239"/>
    </source>
</evidence>
<evidence type="ECO:0000313" key="3">
    <source>
        <dbReference type="EMBL" id="WTY34400.1"/>
    </source>
</evidence>
<evidence type="ECO:0000313" key="4">
    <source>
        <dbReference type="Proteomes" id="UP001621418"/>
    </source>
</evidence>
<evidence type="ECO:0000259" key="2">
    <source>
        <dbReference type="Pfam" id="PF04909"/>
    </source>
</evidence>
<proteinExistence type="predicted"/>
<protein>
    <submittedName>
        <fullName evidence="3">Amidohydrolase</fullName>
    </submittedName>
</protein>
<dbReference type="InterPro" id="IPR006680">
    <property type="entry name" value="Amidohydro-rel"/>
</dbReference>
<sequence>MTSMTLTAAVDCDLHVAPSSLGTVLPYLDEYWKSYIDDSTVGLSHPGYPLGAGTTGGAAPSSYDQLAPVLTTANPSRAILTCLTLDGVHRNPYYAAAMARAVNDWVREEFLVRDDRLRAGIAVSPLDIPAAVQEVERLAGDGRFVQILLPVRGDVPYGNRLYHPLYEVAAERGLPIALHAWGRGGKAPSMTGVTATYLEDYASNAQIAQVQMMSLVAEGVFTRFPQLKVVFMECGFSWLPPQLWRFDKDWKGVWREVPWVKERPSDYVRRHMRFTTEPAQLPRDPRQIAQVVEMVGPELLMYASDYPHQHGDGFERLLGALSEQDAESVLRGTAAAFYGDLIA</sequence>
<dbReference type="Pfam" id="PF04909">
    <property type="entry name" value="Amidohydro_2"/>
    <property type="match status" value="1"/>
</dbReference>
<dbReference type="RefSeq" id="WP_405146743.1">
    <property type="nucleotide sequence ID" value="NZ_CP109527.1"/>
</dbReference>